<evidence type="ECO:0000313" key="2">
    <source>
        <dbReference type="Proteomes" id="UP000887569"/>
    </source>
</evidence>
<dbReference type="AlphaFoldDB" id="A0A915BSR5"/>
<organism evidence="2 3">
    <name type="scientific">Parascaris univalens</name>
    <name type="common">Nematode worm</name>
    <dbReference type="NCBI Taxonomy" id="6257"/>
    <lineage>
        <taxon>Eukaryota</taxon>
        <taxon>Metazoa</taxon>
        <taxon>Ecdysozoa</taxon>
        <taxon>Nematoda</taxon>
        <taxon>Chromadorea</taxon>
        <taxon>Rhabditida</taxon>
        <taxon>Spirurina</taxon>
        <taxon>Ascaridomorpha</taxon>
        <taxon>Ascaridoidea</taxon>
        <taxon>Ascarididae</taxon>
        <taxon>Parascaris</taxon>
    </lineage>
</organism>
<keyword evidence="1" id="KW-1133">Transmembrane helix</keyword>
<keyword evidence="2" id="KW-1185">Reference proteome</keyword>
<dbReference type="WBParaSite" id="PgR054_g005_t01">
    <property type="protein sequence ID" value="PgR054_g005_t01"/>
    <property type="gene ID" value="PgR054_g005"/>
</dbReference>
<reference evidence="3" key="1">
    <citation type="submission" date="2022-11" db="UniProtKB">
        <authorList>
            <consortium name="WormBaseParasite"/>
        </authorList>
    </citation>
    <scope>IDENTIFICATION</scope>
</reference>
<evidence type="ECO:0000256" key="1">
    <source>
        <dbReference type="SAM" id="Phobius"/>
    </source>
</evidence>
<accession>A0A915BSR5</accession>
<dbReference type="Proteomes" id="UP000887569">
    <property type="component" value="Unplaced"/>
</dbReference>
<evidence type="ECO:0000313" key="3">
    <source>
        <dbReference type="WBParaSite" id="PgR054_g005_t01"/>
    </source>
</evidence>
<feature type="transmembrane region" description="Helical" evidence="1">
    <location>
        <begin position="12"/>
        <end position="33"/>
    </location>
</feature>
<proteinExistence type="predicted"/>
<keyword evidence="1" id="KW-0472">Membrane</keyword>
<protein>
    <submittedName>
        <fullName evidence="3">Uncharacterized protein</fullName>
    </submittedName>
</protein>
<keyword evidence="1" id="KW-0812">Transmembrane</keyword>
<name>A0A915BSR5_PARUN</name>
<sequence>MEWQLANTKRYFVLIFSMTDIVSTILMFAVYIFEECKVIDASQPLLKCTEDDRSYCLPQLIFHEQTCSFRCRLR</sequence>